<dbReference type="RefSeq" id="WP_064031187.1">
    <property type="nucleotide sequence ID" value="NZ_LUUK01000208.1"/>
</dbReference>
<dbReference type="STRING" id="702114.A1355_13240"/>
<keyword evidence="4" id="KW-1185">Reference proteome</keyword>
<dbReference type="GO" id="GO:0008934">
    <property type="term" value="F:inositol monophosphate 1-phosphatase activity"/>
    <property type="evidence" value="ECO:0007669"/>
    <property type="project" value="TreeGrafter"/>
</dbReference>
<dbReference type="PANTHER" id="PTHR20854:SF4">
    <property type="entry name" value="INOSITOL-1-MONOPHOSPHATASE-RELATED"/>
    <property type="match status" value="1"/>
</dbReference>
<keyword evidence="2" id="KW-0460">Magnesium</keyword>
<dbReference type="GO" id="GO:0006020">
    <property type="term" value="P:inositol metabolic process"/>
    <property type="evidence" value="ECO:0007669"/>
    <property type="project" value="TreeGrafter"/>
</dbReference>
<evidence type="ECO:0000313" key="4">
    <source>
        <dbReference type="Proteomes" id="UP000077628"/>
    </source>
</evidence>
<feature type="binding site" evidence="2">
    <location>
        <position position="99"/>
    </location>
    <ligand>
        <name>Mg(2+)</name>
        <dbReference type="ChEBI" id="CHEBI:18420"/>
        <label>1</label>
        <note>catalytic</note>
    </ligand>
</feature>
<feature type="binding site" evidence="2">
    <location>
        <position position="97"/>
    </location>
    <ligand>
        <name>Mg(2+)</name>
        <dbReference type="ChEBI" id="CHEBI:18420"/>
        <label>1</label>
        <note>catalytic</note>
    </ligand>
</feature>
<dbReference type="OrthoDB" id="9785695at2"/>
<reference evidence="4" key="1">
    <citation type="submission" date="2016-03" db="EMBL/GenBank/DDBJ databases">
        <authorList>
            <person name="Heylen K."/>
            <person name="De Vos P."/>
            <person name="Vekeman B."/>
        </authorList>
    </citation>
    <scope>NUCLEOTIDE SEQUENCE [LARGE SCALE GENOMIC DNA]</scope>
    <source>
        <strain evidence="4">R-45383</strain>
    </source>
</reference>
<proteinExistence type="inferred from homology"/>
<comment type="similarity">
    <text evidence="1">Belongs to the inositol monophosphatase superfamily.</text>
</comment>
<dbReference type="InterPro" id="IPR000760">
    <property type="entry name" value="Inositol_monophosphatase-like"/>
</dbReference>
<dbReference type="SUPFAM" id="SSF56655">
    <property type="entry name" value="Carbohydrate phosphatase"/>
    <property type="match status" value="1"/>
</dbReference>
<accession>A0A177N8Z0</accession>
<sequence length="292" mass="31318">MQLSDLDLHLLGQCAILAAYQAGQLIARHAAREVAVNTKAGGASLAAQVVTEVDHLSQDAIMRVLLPTCAHYDLALLSEESPDDRTRLAKDYFWCIDPLDGTLPFIEGVPGYSVAIALVARDGTPAIGVVYDPLTQTLYSAVAGQGAWRNRQRLPARPSSPILTFVTDKSFADDPLYAATLPELERIAAELGYAKTELKLQGGAALNACLALQTPACYFKYPKPQVGGGSIWDYAATACLFREAGAPFSDMRGRPLALNPEGSTYLNHCGVLYCSDGGIAERVLALYRRLSG</sequence>
<name>A0A177N8Z0_9GAMM</name>
<protein>
    <submittedName>
        <fullName evidence="3">Inositol-phosphate phosphatase</fullName>
    </submittedName>
</protein>
<dbReference type="AlphaFoldDB" id="A0A177N8Z0"/>
<comment type="caution">
    <text evidence="3">The sequence shown here is derived from an EMBL/GenBank/DDBJ whole genome shotgun (WGS) entry which is preliminary data.</text>
</comment>
<dbReference type="GO" id="GO:0046872">
    <property type="term" value="F:metal ion binding"/>
    <property type="evidence" value="ECO:0007669"/>
    <property type="project" value="UniProtKB-KW"/>
</dbReference>
<feature type="binding site" evidence="2">
    <location>
        <position position="233"/>
    </location>
    <ligand>
        <name>Mg(2+)</name>
        <dbReference type="ChEBI" id="CHEBI:18420"/>
        <label>1</label>
        <note>catalytic</note>
    </ligand>
</feature>
<dbReference type="EMBL" id="LUUK01000208">
    <property type="protein sequence ID" value="OAI13560.1"/>
    <property type="molecule type" value="Genomic_DNA"/>
</dbReference>
<evidence type="ECO:0000256" key="1">
    <source>
        <dbReference type="ARBA" id="ARBA00009759"/>
    </source>
</evidence>
<keyword evidence="2" id="KW-0479">Metal-binding</keyword>
<dbReference type="PRINTS" id="PR00377">
    <property type="entry name" value="IMPHPHTASES"/>
</dbReference>
<dbReference type="PANTHER" id="PTHR20854">
    <property type="entry name" value="INOSITOL MONOPHOSPHATASE"/>
    <property type="match status" value="1"/>
</dbReference>
<comment type="cofactor">
    <cofactor evidence="2">
        <name>Mg(2+)</name>
        <dbReference type="ChEBI" id="CHEBI:18420"/>
    </cofactor>
</comment>
<dbReference type="Gene3D" id="3.40.190.80">
    <property type="match status" value="1"/>
</dbReference>
<dbReference type="Proteomes" id="UP000077628">
    <property type="component" value="Unassembled WGS sequence"/>
</dbReference>
<feature type="binding site" evidence="2">
    <location>
        <position position="79"/>
    </location>
    <ligand>
        <name>Mg(2+)</name>
        <dbReference type="ChEBI" id="CHEBI:18420"/>
        <label>1</label>
        <note>catalytic</note>
    </ligand>
</feature>
<organism evidence="3 4">
    <name type="scientific">Methylomonas koyamae</name>
    <dbReference type="NCBI Taxonomy" id="702114"/>
    <lineage>
        <taxon>Bacteria</taxon>
        <taxon>Pseudomonadati</taxon>
        <taxon>Pseudomonadota</taxon>
        <taxon>Gammaproteobacteria</taxon>
        <taxon>Methylococcales</taxon>
        <taxon>Methylococcaceae</taxon>
        <taxon>Methylomonas</taxon>
    </lineage>
</organism>
<dbReference type="Gene3D" id="3.30.540.10">
    <property type="entry name" value="Fructose-1,6-Bisphosphatase, subunit A, domain 1"/>
    <property type="match status" value="1"/>
</dbReference>
<evidence type="ECO:0000313" key="3">
    <source>
        <dbReference type="EMBL" id="OAI13560.1"/>
    </source>
</evidence>
<gene>
    <name evidence="3" type="ORF">A1355_13240</name>
</gene>
<evidence type="ECO:0000256" key="2">
    <source>
        <dbReference type="PIRSR" id="PIRSR600760-2"/>
    </source>
</evidence>
<dbReference type="Pfam" id="PF00459">
    <property type="entry name" value="Inositol_P"/>
    <property type="match status" value="1"/>
</dbReference>
<dbReference type="GO" id="GO:0007165">
    <property type="term" value="P:signal transduction"/>
    <property type="evidence" value="ECO:0007669"/>
    <property type="project" value="TreeGrafter"/>
</dbReference>
<feature type="binding site" evidence="2">
    <location>
        <position position="100"/>
    </location>
    <ligand>
        <name>Mg(2+)</name>
        <dbReference type="ChEBI" id="CHEBI:18420"/>
        <label>1</label>
        <note>catalytic</note>
    </ligand>
</feature>